<dbReference type="SMART" id="SM01049">
    <property type="entry name" value="Cache_2"/>
    <property type="match status" value="1"/>
</dbReference>
<evidence type="ECO:0000256" key="6">
    <source>
        <dbReference type="ARBA" id="ARBA00023224"/>
    </source>
</evidence>
<dbReference type="GO" id="GO:0004888">
    <property type="term" value="F:transmembrane signaling receptor activity"/>
    <property type="evidence" value="ECO:0007669"/>
    <property type="project" value="InterPro"/>
</dbReference>
<dbReference type="KEGG" id="mme:Marme_3394"/>
<evidence type="ECO:0000313" key="12">
    <source>
        <dbReference type="EMBL" id="ADZ92610.1"/>
    </source>
</evidence>
<dbReference type="Gene3D" id="1.10.287.950">
    <property type="entry name" value="Methyl-accepting chemotaxis protein"/>
    <property type="match status" value="1"/>
</dbReference>
<dbReference type="GO" id="GO:0007165">
    <property type="term" value="P:signal transduction"/>
    <property type="evidence" value="ECO:0007669"/>
    <property type="project" value="UniProtKB-KW"/>
</dbReference>
<keyword evidence="3 9" id="KW-0812">Transmembrane</keyword>
<keyword evidence="5 9" id="KW-0472">Membrane</keyword>
<reference evidence="12 13" key="1">
    <citation type="journal article" date="2012" name="Stand. Genomic Sci.">
        <title>Complete genome sequence of the melanogenic marine bacterium Marinomonas mediterranea type strain (MMB-1(T)).</title>
        <authorList>
            <person name="Lucas-Elio P."/>
            <person name="Goodwin L."/>
            <person name="Woyke T."/>
            <person name="Pitluck S."/>
            <person name="Nolan M."/>
            <person name="Kyrpides N.C."/>
            <person name="Detter J.C."/>
            <person name="Copeland A."/>
            <person name="Teshima H."/>
            <person name="Bruce D."/>
            <person name="Detter C."/>
            <person name="Tapia R."/>
            <person name="Han S."/>
            <person name="Land M.L."/>
            <person name="Ivanova N."/>
            <person name="Mikhailova N."/>
            <person name="Johnston A.W."/>
            <person name="Sanchez-Amat A."/>
        </authorList>
    </citation>
    <scope>NUCLEOTIDE SEQUENCE [LARGE SCALE GENOMIC DNA]</scope>
    <source>
        <strain evidence="13">ATCC 700492 / JCM 21426 / NBRC 103028 / MMB-1</strain>
    </source>
</reference>
<dbReference type="FunFam" id="1.10.287.950:FF:000001">
    <property type="entry name" value="Methyl-accepting chemotaxis sensory transducer"/>
    <property type="match status" value="1"/>
</dbReference>
<dbReference type="PROSITE" id="PS50111">
    <property type="entry name" value="CHEMOTAXIS_TRANSDUC_2"/>
    <property type="match status" value="1"/>
</dbReference>
<dbReference type="InterPro" id="IPR033480">
    <property type="entry name" value="sCache_2"/>
</dbReference>
<dbReference type="InterPro" id="IPR004090">
    <property type="entry name" value="Chemotax_Me-accpt_rcpt"/>
</dbReference>
<dbReference type="eggNOG" id="COG0840">
    <property type="taxonomic scope" value="Bacteria"/>
</dbReference>
<dbReference type="PANTHER" id="PTHR32089">
    <property type="entry name" value="METHYL-ACCEPTING CHEMOTAXIS PROTEIN MCPB"/>
    <property type="match status" value="1"/>
</dbReference>
<keyword evidence="6 8" id="KW-0807">Transducer</keyword>
<dbReference type="AlphaFoldDB" id="F2K4W7"/>
<dbReference type="SMART" id="SM00283">
    <property type="entry name" value="MA"/>
    <property type="match status" value="1"/>
</dbReference>
<evidence type="ECO:0000256" key="9">
    <source>
        <dbReference type="SAM" id="Phobius"/>
    </source>
</evidence>
<evidence type="ECO:0000256" key="1">
    <source>
        <dbReference type="ARBA" id="ARBA00004651"/>
    </source>
</evidence>
<proteinExistence type="inferred from homology"/>
<evidence type="ECO:0000256" key="7">
    <source>
        <dbReference type="ARBA" id="ARBA00029447"/>
    </source>
</evidence>
<dbReference type="CDD" id="cd11386">
    <property type="entry name" value="MCP_signal"/>
    <property type="match status" value="1"/>
</dbReference>
<dbReference type="Gene3D" id="3.30.450.20">
    <property type="entry name" value="PAS domain"/>
    <property type="match status" value="1"/>
</dbReference>
<dbReference type="PRINTS" id="PR00260">
    <property type="entry name" value="CHEMTRNSDUCR"/>
</dbReference>
<sequence length="540" mass="59496">MALKNISVATKLWSLVAGFLIIMITFETAAYTELYDTLLNGRKQQVKEQVENAYSLINHYVDKTNELGKDEAQRQALEAVSSLRFGDKGYFWVNDLNHTLLAHPLRPSSVGKDMKNVKDAKGQHHWQAMVDVAQSKGEGFVEYYFMPPNSDEGQSKVSYVKKQNEWGWVVGAGVLYSEVTNEFWASFKLSSSIEGIIVAIGVMLSAMLVRNITQPLKQVTNHLQILAQGDMMQRVSINRNDEIGKLAFAANTLSEQLSHTLSSVADAINELQSVTVQMNENTSSTKSGVNNQFQEVDKLAAAMNEMSYSIKDVAQHAKDTAIATQSVQTITQESSQNLSETNQNIHVLTRHVEDANQVIIQLLKQTTDIDAVLDVIGDISEQTNLLALNAAIEAARAGEMGRGFAVVADEVRSLASRTQESTVEIQKIIATLQSQSNTAAESMKNSTQQAEESAEIMNIASDKLKHMTSEVNDVSDRSHHIATAASQQGAVAEEINENLLGIRNVSERVLEDTKQLSDGSQLIAEMTNSLHSQINQFKFS</sequence>
<gene>
    <name evidence="12" type="ordered locus">Marme_3394</name>
</gene>
<dbReference type="PATRIC" id="fig|717774.3.peg.3495"/>
<name>F2K4W7_MARM1</name>
<dbReference type="Pfam" id="PF17200">
    <property type="entry name" value="sCache_2"/>
    <property type="match status" value="1"/>
</dbReference>
<dbReference type="Pfam" id="PF00672">
    <property type="entry name" value="HAMP"/>
    <property type="match status" value="1"/>
</dbReference>
<evidence type="ECO:0000256" key="4">
    <source>
        <dbReference type="ARBA" id="ARBA00022989"/>
    </source>
</evidence>
<feature type="transmembrane region" description="Helical" evidence="9">
    <location>
        <begin position="12"/>
        <end position="31"/>
    </location>
</feature>
<dbReference type="InterPro" id="IPR004089">
    <property type="entry name" value="MCPsignal_dom"/>
</dbReference>
<dbReference type="CDD" id="cd06225">
    <property type="entry name" value="HAMP"/>
    <property type="match status" value="1"/>
</dbReference>
<comment type="similarity">
    <text evidence="7">Belongs to the methyl-accepting chemotaxis (MCP) protein family.</text>
</comment>
<dbReference type="HOGENOM" id="CLU_000445_107_21_6"/>
<dbReference type="PROSITE" id="PS50885">
    <property type="entry name" value="HAMP"/>
    <property type="match status" value="1"/>
</dbReference>
<evidence type="ECO:0000256" key="3">
    <source>
        <dbReference type="ARBA" id="ARBA00022692"/>
    </source>
</evidence>
<keyword evidence="13" id="KW-1185">Reference proteome</keyword>
<dbReference type="GO" id="GO:0005886">
    <property type="term" value="C:plasma membrane"/>
    <property type="evidence" value="ECO:0007669"/>
    <property type="project" value="UniProtKB-SubCell"/>
</dbReference>
<dbReference type="STRING" id="717774.Marme_3394"/>
<dbReference type="GO" id="GO:0006935">
    <property type="term" value="P:chemotaxis"/>
    <property type="evidence" value="ECO:0007669"/>
    <property type="project" value="InterPro"/>
</dbReference>
<dbReference type="InterPro" id="IPR003660">
    <property type="entry name" value="HAMP_dom"/>
</dbReference>
<dbReference type="Pfam" id="PF00015">
    <property type="entry name" value="MCPsignal"/>
    <property type="match status" value="1"/>
</dbReference>
<protein>
    <submittedName>
        <fullName evidence="12">Methyl-accepting chemotaxis sensory transducer with Cache sensor</fullName>
    </submittedName>
</protein>
<dbReference type="EMBL" id="CP002583">
    <property type="protein sequence ID" value="ADZ92610.1"/>
    <property type="molecule type" value="Genomic_DNA"/>
</dbReference>
<evidence type="ECO:0000256" key="2">
    <source>
        <dbReference type="ARBA" id="ARBA00022475"/>
    </source>
</evidence>
<dbReference type="SUPFAM" id="SSF58104">
    <property type="entry name" value="Methyl-accepting chemotaxis protein (MCP) signaling domain"/>
    <property type="match status" value="1"/>
</dbReference>
<dbReference type="Proteomes" id="UP000001062">
    <property type="component" value="Chromosome"/>
</dbReference>
<evidence type="ECO:0000256" key="5">
    <source>
        <dbReference type="ARBA" id="ARBA00023136"/>
    </source>
</evidence>
<keyword evidence="2" id="KW-1003">Cell membrane</keyword>
<keyword evidence="4 9" id="KW-1133">Transmembrane helix</keyword>
<dbReference type="OrthoDB" id="6376221at2"/>
<dbReference type="PANTHER" id="PTHR32089:SF120">
    <property type="entry name" value="METHYL-ACCEPTING CHEMOTAXIS PROTEIN TLPQ"/>
    <property type="match status" value="1"/>
</dbReference>
<evidence type="ECO:0000313" key="13">
    <source>
        <dbReference type="Proteomes" id="UP000001062"/>
    </source>
</evidence>
<evidence type="ECO:0000259" key="11">
    <source>
        <dbReference type="PROSITE" id="PS50885"/>
    </source>
</evidence>
<accession>F2K4W7</accession>
<comment type="subcellular location">
    <subcellularLocation>
        <location evidence="1">Cell membrane</location>
        <topology evidence="1">Multi-pass membrane protein</topology>
    </subcellularLocation>
</comment>
<feature type="domain" description="HAMP" evidence="11">
    <location>
        <begin position="210"/>
        <end position="262"/>
    </location>
</feature>
<feature type="domain" description="Methyl-accepting transducer" evidence="10">
    <location>
        <begin position="267"/>
        <end position="503"/>
    </location>
</feature>
<organism evidence="12 13">
    <name type="scientific">Marinomonas mediterranea (strain ATCC 700492 / JCM 21426 / NBRC 103028 / MMB-1)</name>
    <dbReference type="NCBI Taxonomy" id="717774"/>
    <lineage>
        <taxon>Bacteria</taxon>
        <taxon>Pseudomonadati</taxon>
        <taxon>Pseudomonadota</taxon>
        <taxon>Gammaproteobacteria</taxon>
        <taxon>Oceanospirillales</taxon>
        <taxon>Oceanospirillaceae</taxon>
        <taxon>Marinomonas</taxon>
    </lineage>
</organism>
<dbReference type="RefSeq" id="WP_013662512.1">
    <property type="nucleotide sequence ID" value="NC_015276.1"/>
</dbReference>
<evidence type="ECO:0000259" key="10">
    <source>
        <dbReference type="PROSITE" id="PS50111"/>
    </source>
</evidence>
<evidence type="ECO:0000256" key="8">
    <source>
        <dbReference type="PROSITE-ProRule" id="PRU00284"/>
    </source>
</evidence>
<dbReference type="SMART" id="SM00304">
    <property type="entry name" value="HAMP"/>
    <property type="match status" value="1"/>
</dbReference>